<gene>
    <name evidence="2" type="ORF">QTO34_019719</name>
</gene>
<feature type="region of interest" description="Disordered" evidence="1">
    <location>
        <begin position="1"/>
        <end position="70"/>
    </location>
</feature>
<dbReference type="EMBL" id="JAULJE010000009">
    <property type="protein sequence ID" value="KAK1339046.1"/>
    <property type="molecule type" value="Genomic_DNA"/>
</dbReference>
<dbReference type="GO" id="GO:0003729">
    <property type="term" value="F:mRNA binding"/>
    <property type="evidence" value="ECO:0007669"/>
    <property type="project" value="TreeGrafter"/>
</dbReference>
<dbReference type="Proteomes" id="UP001177744">
    <property type="component" value="Unassembled WGS sequence"/>
</dbReference>
<dbReference type="GO" id="GO:0006417">
    <property type="term" value="P:regulation of translation"/>
    <property type="evidence" value="ECO:0007669"/>
    <property type="project" value="TreeGrafter"/>
</dbReference>
<dbReference type="InterPro" id="IPR040059">
    <property type="entry name" value="PUM3"/>
</dbReference>
<feature type="compositionally biased region" description="Basic residues" evidence="1">
    <location>
        <begin position="8"/>
        <end position="17"/>
    </location>
</feature>
<feature type="compositionally biased region" description="Basic and acidic residues" evidence="1">
    <location>
        <begin position="39"/>
        <end position="70"/>
    </location>
</feature>
<accession>A0AA40LM95</accession>
<keyword evidence="3" id="KW-1185">Reference proteome</keyword>
<proteinExistence type="predicted"/>
<evidence type="ECO:0000256" key="1">
    <source>
        <dbReference type="SAM" id="MobiDB-lite"/>
    </source>
</evidence>
<dbReference type="GO" id="GO:0005730">
    <property type="term" value="C:nucleolus"/>
    <property type="evidence" value="ECO:0007669"/>
    <property type="project" value="TreeGrafter"/>
</dbReference>
<dbReference type="PANTHER" id="PTHR13389:SF0">
    <property type="entry name" value="PUMILIO HOMOLOG 3"/>
    <property type="match status" value="1"/>
</dbReference>
<reference evidence="2" key="1">
    <citation type="submission" date="2023-06" db="EMBL/GenBank/DDBJ databases">
        <title>Reference genome for the Northern bat (Eptesicus nilssonii), a most northern bat species.</title>
        <authorList>
            <person name="Laine V.N."/>
            <person name="Pulliainen A.T."/>
            <person name="Lilley T.M."/>
        </authorList>
    </citation>
    <scope>NUCLEOTIDE SEQUENCE</scope>
    <source>
        <strain evidence="2">BLF_Eptnil</strain>
        <tissue evidence="2">Kidney</tissue>
    </source>
</reference>
<protein>
    <submittedName>
        <fullName evidence="2">Uncharacterized protein</fullName>
    </submittedName>
</protein>
<evidence type="ECO:0000313" key="2">
    <source>
        <dbReference type="EMBL" id="KAK1339046.1"/>
    </source>
</evidence>
<dbReference type="PANTHER" id="PTHR13389">
    <property type="entry name" value="PUMILIO HOMOLOG 3"/>
    <property type="match status" value="1"/>
</dbReference>
<evidence type="ECO:0000313" key="3">
    <source>
        <dbReference type="Proteomes" id="UP001177744"/>
    </source>
</evidence>
<sequence length="164" mass="19053">MGESATKLGKKCVKQFKNKQQGDKIPKNKFQQANKFNKKRELQLDSKSDESAAKKPKWDDFKKKKKELKQSRQLRDSTNYDIVVQAKQIWEISADHPTLDKVLEVQPETLELIMNEMKHILTPMAQKEAVMKHSLVHKVFLDFLTYAPPKLRSEMVEAICEVVV</sequence>
<dbReference type="AlphaFoldDB" id="A0AA40LM95"/>
<organism evidence="2 3">
    <name type="scientific">Cnephaeus nilssonii</name>
    <name type="common">Northern bat</name>
    <name type="synonym">Eptesicus nilssonii</name>
    <dbReference type="NCBI Taxonomy" id="3371016"/>
    <lineage>
        <taxon>Eukaryota</taxon>
        <taxon>Metazoa</taxon>
        <taxon>Chordata</taxon>
        <taxon>Craniata</taxon>
        <taxon>Vertebrata</taxon>
        <taxon>Euteleostomi</taxon>
        <taxon>Mammalia</taxon>
        <taxon>Eutheria</taxon>
        <taxon>Laurasiatheria</taxon>
        <taxon>Chiroptera</taxon>
        <taxon>Yangochiroptera</taxon>
        <taxon>Vespertilionidae</taxon>
        <taxon>Cnephaeus</taxon>
    </lineage>
</organism>
<name>A0AA40LM95_CNENI</name>
<comment type="caution">
    <text evidence="2">The sequence shown here is derived from an EMBL/GenBank/DDBJ whole genome shotgun (WGS) entry which is preliminary data.</text>
</comment>